<sequence>MKRLFPLGLASLASLAILAPGVAAAADLALVIGNHDYHVNERSKLTRVQRLILTQPMRCKAPR</sequence>
<keyword evidence="3" id="KW-1185">Reference proteome</keyword>
<keyword evidence="1" id="KW-0732">Signal</keyword>
<gene>
    <name evidence="2" type="ORF">HAT86_07375</name>
</gene>
<protein>
    <recommendedName>
        <fullName evidence="4">5'-nucleotidase</fullName>
    </recommendedName>
</protein>
<reference evidence="2" key="1">
    <citation type="submission" date="2020-03" db="EMBL/GenBank/DDBJ databases">
        <title>Roseovarius gahaiensis sp. nov., isolated from Gahai Saline Lake, China.</title>
        <authorList>
            <person name="Sun X."/>
        </authorList>
    </citation>
    <scope>NUCLEOTIDE SEQUENCE</scope>
    <source>
        <strain evidence="2">GH877</strain>
    </source>
</reference>
<name>A0A967EG77_9RHOB</name>
<evidence type="ECO:0000256" key="1">
    <source>
        <dbReference type="SAM" id="SignalP"/>
    </source>
</evidence>
<feature type="signal peptide" evidence="1">
    <location>
        <begin position="1"/>
        <end position="25"/>
    </location>
</feature>
<evidence type="ECO:0008006" key="4">
    <source>
        <dbReference type="Google" id="ProtNLM"/>
    </source>
</evidence>
<evidence type="ECO:0000313" key="2">
    <source>
        <dbReference type="EMBL" id="NHQ74285.1"/>
    </source>
</evidence>
<organism evidence="2 3">
    <name type="scientific">Roseovarius gahaiensis</name>
    <dbReference type="NCBI Taxonomy" id="2716691"/>
    <lineage>
        <taxon>Bacteria</taxon>
        <taxon>Pseudomonadati</taxon>
        <taxon>Pseudomonadota</taxon>
        <taxon>Alphaproteobacteria</taxon>
        <taxon>Rhodobacterales</taxon>
        <taxon>Roseobacteraceae</taxon>
        <taxon>Roseovarius</taxon>
    </lineage>
</organism>
<comment type="caution">
    <text evidence="2">The sequence shown here is derived from an EMBL/GenBank/DDBJ whole genome shotgun (WGS) entry which is preliminary data.</text>
</comment>
<feature type="chain" id="PRO_5037608215" description="5'-nucleotidase" evidence="1">
    <location>
        <begin position="26"/>
        <end position="63"/>
    </location>
</feature>
<proteinExistence type="predicted"/>
<accession>A0A967EG77</accession>
<feature type="non-terminal residue" evidence="2">
    <location>
        <position position="63"/>
    </location>
</feature>
<dbReference type="Proteomes" id="UP000639775">
    <property type="component" value="Unassembled WGS sequence"/>
</dbReference>
<evidence type="ECO:0000313" key="3">
    <source>
        <dbReference type="Proteomes" id="UP000639775"/>
    </source>
</evidence>
<dbReference type="AlphaFoldDB" id="A0A967EG77"/>
<dbReference type="EMBL" id="JAAORB010000010">
    <property type="protein sequence ID" value="NHQ74285.1"/>
    <property type="molecule type" value="Genomic_DNA"/>
</dbReference>
<dbReference type="RefSeq" id="WP_167195191.1">
    <property type="nucleotide sequence ID" value="NZ_JAAORB010000010.1"/>
</dbReference>